<feature type="transmembrane region" description="Helical" evidence="10">
    <location>
        <begin position="261"/>
        <end position="285"/>
    </location>
</feature>
<proteinExistence type="inferred from homology"/>
<evidence type="ECO:0000313" key="11">
    <source>
        <dbReference type="EMBL" id="GBG62194.1"/>
    </source>
</evidence>
<evidence type="ECO:0000256" key="4">
    <source>
        <dbReference type="ARBA" id="ARBA00022554"/>
    </source>
</evidence>
<evidence type="ECO:0000256" key="1">
    <source>
        <dbReference type="ARBA" id="ARBA00004128"/>
    </source>
</evidence>
<evidence type="ECO:0000256" key="3">
    <source>
        <dbReference type="ARBA" id="ARBA00022496"/>
    </source>
</evidence>
<dbReference type="CDD" id="cd02432">
    <property type="entry name" value="Nodulin-21_like_1"/>
    <property type="match status" value="1"/>
</dbReference>
<keyword evidence="3" id="KW-0406">Ion transport</keyword>
<feature type="transmembrane region" description="Helical" evidence="10">
    <location>
        <begin position="318"/>
        <end position="339"/>
    </location>
</feature>
<dbReference type="OMA" id="TQVITIM"/>
<feature type="transmembrane region" description="Helical" evidence="10">
    <location>
        <begin position="158"/>
        <end position="179"/>
    </location>
</feature>
<name>A0A388JWK6_CHABU</name>
<keyword evidence="12" id="KW-1185">Reference proteome</keyword>
<keyword evidence="6 10" id="KW-1133">Transmembrane helix</keyword>
<evidence type="ECO:0000313" key="12">
    <source>
        <dbReference type="Proteomes" id="UP000265515"/>
    </source>
</evidence>
<sequence>MSRDSRQELCTVEACGNGGPGANSIPPVLSNPSSNAKCNPNSNSSAQLGNLGSYGQLFEPAQPRPRSPLCRRPDPFDLGLREPFLPPAGSADQDQEEQDELDEEPIPPPATWQGECHDHYCHRAPWLRAGILGANDGLVSVAALIMGTRAVDPDFRSMLMASLAALIAGACSMAVGEYISVHCQRDTEIADLEKEREEHEKGPEARALELDELTGIYIKRGLSPTLARKVAEELTRVDPIRAHARDELGIDIDNLANPLQAAIASAVSFFSGGIIPVLACVLTPVAVPARTLVVIMVCVIALAASGALGARLGGASAFVPAVRVTVGGLLAMGITYGVVRVCGQRV</sequence>
<dbReference type="EMBL" id="BFEA01000026">
    <property type="protein sequence ID" value="GBG62194.1"/>
    <property type="molecule type" value="Genomic_DNA"/>
</dbReference>
<keyword evidence="7 10" id="KW-0472">Membrane</keyword>
<feature type="transmembrane region" description="Helical" evidence="10">
    <location>
        <begin position="292"/>
        <end position="312"/>
    </location>
</feature>
<dbReference type="GO" id="GO:0030026">
    <property type="term" value="P:intracellular manganese ion homeostasis"/>
    <property type="evidence" value="ECO:0007669"/>
    <property type="project" value="InterPro"/>
</dbReference>
<evidence type="ECO:0000256" key="6">
    <source>
        <dbReference type="ARBA" id="ARBA00022989"/>
    </source>
</evidence>
<evidence type="ECO:0000256" key="8">
    <source>
        <dbReference type="ARBA" id="ARBA00044464"/>
    </source>
</evidence>
<dbReference type="AlphaFoldDB" id="A0A388JWK6"/>
<evidence type="ECO:0000256" key="5">
    <source>
        <dbReference type="ARBA" id="ARBA00022692"/>
    </source>
</evidence>
<reference evidence="11 12" key="1">
    <citation type="journal article" date="2018" name="Cell">
        <title>The Chara Genome: Secondary Complexity and Implications for Plant Terrestrialization.</title>
        <authorList>
            <person name="Nishiyama T."/>
            <person name="Sakayama H."/>
            <person name="Vries J.D."/>
            <person name="Buschmann H."/>
            <person name="Saint-Marcoux D."/>
            <person name="Ullrich K.K."/>
            <person name="Haas F.B."/>
            <person name="Vanderstraeten L."/>
            <person name="Becker D."/>
            <person name="Lang D."/>
            <person name="Vosolsobe S."/>
            <person name="Rombauts S."/>
            <person name="Wilhelmsson P.K.I."/>
            <person name="Janitza P."/>
            <person name="Kern R."/>
            <person name="Heyl A."/>
            <person name="Rumpler F."/>
            <person name="Villalobos L.I.A.C."/>
            <person name="Clay J.M."/>
            <person name="Skokan R."/>
            <person name="Toyoda A."/>
            <person name="Suzuki Y."/>
            <person name="Kagoshima H."/>
            <person name="Schijlen E."/>
            <person name="Tajeshwar N."/>
            <person name="Catarino B."/>
            <person name="Hetherington A.J."/>
            <person name="Saltykova A."/>
            <person name="Bonnot C."/>
            <person name="Breuninger H."/>
            <person name="Symeonidi A."/>
            <person name="Radhakrishnan G.V."/>
            <person name="Van Nieuwerburgh F."/>
            <person name="Deforce D."/>
            <person name="Chang C."/>
            <person name="Karol K.G."/>
            <person name="Hedrich R."/>
            <person name="Ulvskov P."/>
            <person name="Glockner G."/>
            <person name="Delwiche C.F."/>
            <person name="Petrasek J."/>
            <person name="Van de Peer Y."/>
            <person name="Friml J."/>
            <person name="Beilby M."/>
            <person name="Dolan L."/>
            <person name="Kohara Y."/>
            <person name="Sugano S."/>
            <person name="Fujiyama A."/>
            <person name="Delaux P.-M."/>
            <person name="Quint M."/>
            <person name="TheiBen G."/>
            <person name="Hagemann M."/>
            <person name="Harholt J."/>
            <person name="Dunand C."/>
            <person name="Zachgo S."/>
            <person name="Langdale J."/>
            <person name="Maumus F."/>
            <person name="Straeten D.V.D."/>
            <person name="Gould S.B."/>
            <person name="Rensing S.A."/>
        </authorList>
    </citation>
    <scope>NUCLEOTIDE SEQUENCE [LARGE SCALE GENOMIC DNA]</scope>
    <source>
        <strain evidence="11 12">S276</strain>
    </source>
</reference>
<keyword evidence="4" id="KW-0926">Vacuole</keyword>
<dbReference type="GO" id="GO:0005774">
    <property type="term" value="C:vacuolar membrane"/>
    <property type="evidence" value="ECO:0007669"/>
    <property type="project" value="UniProtKB-SubCell"/>
</dbReference>
<feature type="compositionally biased region" description="Polar residues" evidence="9">
    <location>
        <begin position="30"/>
        <end position="50"/>
    </location>
</feature>
<feature type="compositionally biased region" description="Acidic residues" evidence="9">
    <location>
        <begin position="93"/>
        <end position="105"/>
    </location>
</feature>
<accession>A0A388JWK6</accession>
<evidence type="ECO:0000256" key="10">
    <source>
        <dbReference type="SAM" id="Phobius"/>
    </source>
</evidence>
<evidence type="ECO:0000256" key="7">
    <source>
        <dbReference type="ARBA" id="ARBA00023136"/>
    </source>
</evidence>
<dbReference type="Gramene" id="GBG62194">
    <property type="protein sequence ID" value="GBG62194"/>
    <property type="gene ID" value="CBR_g29394"/>
</dbReference>
<organism evidence="11 12">
    <name type="scientific">Chara braunii</name>
    <name type="common">Braun's stonewort</name>
    <dbReference type="NCBI Taxonomy" id="69332"/>
    <lineage>
        <taxon>Eukaryota</taxon>
        <taxon>Viridiplantae</taxon>
        <taxon>Streptophyta</taxon>
        <taxon>Charophyceae</taxon>
        <taxon>Charales</taxon>
        <taxon>Characeae</taxon>
        <taxon>Chara</taxon>
    </lineage>
</organism>
<dbReference type="STRING" id="69332.A0A388JWK6"/>
<keyword evidence="3" id="KW-0410">Iron transport</keyword>
<keyword evidence="3" id="KW-0813">Transport</keyword>
<dbReference type="InterPro" id="IPR008217">
    <property type="entry name" value="Ccc1_fam"/>
</dbReference>
<comment type="catalytic activity">
    <reaction evidence="8">
        <text>Fe(2+)(in) = Fe(2+)(out)</text>
        <dbReference type="Rhea" id="RHEA:28486"/>
        <dbReference type="ChEBI" id="CHEBI:29033"/>
    </reaction>
    <physiologicalReaction direction="left-to-right" evidence="8">
        <dbReference type="Rhea" id="RHEA:28487"/>
    </physiologicalReaction>
</comment>
<dbReference type="Pfam" id="PF01988">
    <property type="entry name" value="VIT1"/>
    <property type="match status" value="1"/>
</dbReference>
<dbReference type="GO" id="GO:0006826">
    <property type="term" value="P:iron ion transport"/>
    <property type="evidence" value="ECO:0007669"/>
    <property type="project" value="UniProtKB-KW"/>
</dbReference>
<keyword evidence="3" id="KW-0408">Iron</keyword>
<evidence type="ECO:0000256" key="9">
    <source>
        <dbReference type="SAM" id="MobiDB-lite"/>
    </source>
</evidence>
<dbReference type="OrthoDB" id="73465at2759"/>
<protein>
    <submittedName>
        <fullName evidence="11">Uncharacterized protein</fullName>
    </submittedName>
</protein>
<dbReference type="GO" id="GO:0005384">
    <property type="term" value="F:manganese ion transmembrane transporter activity"/>
    <property type="evidence" value="ECO:0007669"/>
    <property type="project" value="InterPro"/>
</dbReference>
<comment type="similarity">
    <text evidence="2">Belongs to the CCC1 family.</text>
</comment>
<comment type="caution">
    <text evidence="11">The sequence shown here is derived from an EMBL/GenBank/DDBJ whole genome shotgun (WGS) entry which is preliminary data.</text>
</comment>
<evidence type="ECO:0000256" key="2">
    <source>
        <dbReference type="ARBA" id="ARBA00007049"/>
    </source>
</evidence>
<keyword evidence="5 10" id="KW-0812">Transmembrane</keyword>
<gene>
    <name evidence="11" type="ORF">CBR_g29394</name>
</gene>
<feature type="region of interest" description="Disordered" evidence="9">
    <location>
        <begin position="13"/>
        <end position="112"/>
    </location>
</feature>
<comment type="subcellular location">
    <subcellularLocation>
        <location evidence="1">Vacuole membrane</location>
        <topology evidence="1">Multi-pass membrane protein</topology>
    </subcellularLocation>
</comment>
<dbReference type="Proteomes" id="UP000265515">
    <property type="component" value="Unassembled WGS sequence"/>
</dbReference>
<dbReference type="PANTHER" id="PTHR31851">
    <property type="entry name" value="FE(2+)/MN(2+) TRANSPORTER PCL1"/>
    <property type="match status" value="1"/>
</dbReference>